<evidence type="ECO:0000259" key="1">
    <source>
        <dbReference type="SMART" id="SM00382"/>
    </source>
</evidence>
<dbReference type="RefSeq" id="WP_286218591.1">
    <property type="nucleotide sequence ID" value="NZ_AP027729.1"/>
</dbReference>
<gene>
    <name evidence="2" type="ORF">GCM10025865_07410</name>
</gene>
<proteinExistence type="predicted"/>
<dbReference type="NCBIfam" id="TIGR00678">
    <property type="entry name" value="holB"/>
    <property type="match status" value="1"/>
</dbReference>
<dbReference type="Proteomes" id="UP001321475">
    <property type="component" value="Chromosome"/>
</dbReference>
<dbReference type="Pfam" id="PF13177">
    <property type="entry name" value="DNA_pol3_delta2"/>
    <property type="match status" value="1"/>
</dbReference>
<reference evidence="3" key="1">
    <citation type="journal article" date="2019" name="Int. J. Syst. Evol. Microbiol.">
        <title>The Global Catalogue of Microorganisms (GCM) 10K type strain sequencing project: providing services to taxonomists for standard genome sequencing and annotation.</title>
        <authorList>
            <consortium name="The Broad Institute Genomics Platform"/>
            <consortium name="The Broad Institute Genome Sequencing Center for Infectious Disease"/>
            <person name="Wu L."/>
            <person name="Ma J."/>
        </authorList>
    </citation>
    <scope>NUCLEOTIDE SEQUENCE [LARGE SCALE GENOMIC DNA]</scope>
    <source>
        <strain evidence="3">NBRC 108565</strain>
    </source>
</reference>
<dbReference type="InterPro" id="IPR003593">
    <property type="entry name" value="AAA+_ATPase"/>
</dbReference>
<dbReference type="SMART" id="SM00382">
    <property type="entry name" value="AAA"/>
    <property type="match status" value="1"/>
</dbReference>
<evidence type="ECO:0000313" key="2">
    <source>
        <dbReference type="EMBL" id="BDZ41442.1"/>
    </source>
</evidence>
<dbReference type="InterPro" id="IPR004622">
    <property type="entry name" value="DNA_pol_HolB"/>
</dbReference>
<dbReference type="EMBL" id="AP027729">
    <property type="protein sequence ID" value="BDZ41442.1"/>
    <property type="molecule type" value="Genomic_DNA"/>
</dbReference>
<dbReference type="Gene3D" id="3.40.50.300">
    <property type="entry name" value="P-loop containing nucleotide triphosphate hydrolases"/>
    <property type="match status" value="1"/>
</dbReference>
<accession>A0ABN6X9M2</accession>
<keyword evidence="3" id="KW-1185">Reference proteome</keyword>
<dbReference type="NCBIfam" id="NF005926">
    <property type="entry name" value="PRK07940.1"/>
    <property type="match status" value="1"/>
</dbReference>
<name>A0ABN6X9M2_9CELL</name>
<dbReference type="InterPro" id="IPR027417">
    <property type="entry name" value="P-loop_NTPase"/>
</dbReference>
<dbReference type="PANTHER" id="PTHR11669:SF8">
    <property type="entry name" value="DNA POLYMERASE III SUBUNIT DELTA"/>
    <property type="match status" value="1"/>
</dbReference>
<dbReference type="PANTHER" id="PTHR11669">
    <property type="entry name" value="REPLICATION FACTOR C / DNA POLYMERASE III GAMMA-TAU SUBUNIT"/>
    <property type="match status" value="1"/>
</dbReference>
<protein>
    <submittedName>
        <fullName evidence="2">DNA polymerase III subunit delta</fullName>
    </submittedName>
</protein>
<dbReference type="SUPFAM" id="SSF52540">
    <property type="entry name" value="P-loop containing nucleoside triphosphate hydrolases"/>
    <property type="match status" value="1"/>
</dbReference>
<evidence type="ECO:0000313" key="3">
    <source>
        <dbReference type="Proteomes" id="UP001321475"/>
    </source>
</evidence>
<organism evidence="2 3">
    <name type="scientific">Paraoerskovia sediminicola</name>
    <dbReference type="NCBI Taxonomy" id="1138587"/>
    <lineage>
        <taxon>Bacteria</taxon>
        <taxon>Bacillati</taxon>
        <taxon>Actinomycetota</taxon>
        <taxon>Actinomycetes</taxon>
        <taxon>Micrococcales</taxon>
        <taxon>Cellulomonadaceae</taxon>
        <taxon>Paraoerskovia</taxon>
    </lineage>
</organism>
<sequence length="378" mass="40685">MSVWDSVVGQEHVIDVLQGAVAEPRSMTHSWLFTGPPGSGRSVAARAFAAALQCEAGGCGHCAACTTTLGGTHADLTVVATDKVTIGIDEVRDLVGKAARRPSGGRWQVIVVEDADRMLERTTNVLLKSIEEPPPHTVWILCAPSTQDVLPTIRSRCRSVVLRIPPVEAVAALLEDRDAVDPETALEVARAAQSHIGIARRLARDPDARARRTETLEIARSIRGVGDAVVAAGRLVAVAQAEARSSTEERDAQEKAALLRALGAEAGQTLPPRLRSQVSELERDQKRRATRFQRDVLDRAMLDLLSLYRDVLVVQLGGEVDLVNEGMSATVRVIAEDSTPQQTLRRMDAIGQARERLDANVAPLLAVEAMAVSLRPQG</sequence>
<feature type="domain" description="AAA+ ATPase" evidence="1">
    <location>
        <begin position="27"/>
        <end position="165"/>
    </location>
</feature>
<dbReference type="InterPro" id="IPR050238">
    <property type="entry name" value="DNA_Rep/Repair_Clamp_Loader"/>
</dbReference>